<feature type="compositionally biased region" description="Polar residues" evidence="1">
    <location>
        <begin position="423"/>
        <end position="434"/>
    </location>
</feature>
<feature type="region of interest" description="Disordered" evidence="1">
    <location>
        <begin position="266"/>
        <end position="380"/>
    </location>
</feature>
<dbReference type="InterPro" id="IPR013860">
    <property type="entry name" value="AreA_GATA"/>
</dbReference>
<feature type="domain" description="DUF3295" evidence="3">
    <location>
        <begin position="74"/>
        <end position="557"/>
    </location>
</feature>
<keyword evidence="5" id="KW-1185">Reference proteome</keyword>
<dbReference type="RefSeq" id="XP_022501873.1">
    <property type="nucleotide sequence ID" value="XM_022642216.1"/>
</dbReference>
<dbReference type="GO" id="GO:0006808">
    <property type="term" value="P:regulation of nitrogen utilization"/>
    <property type="evidence" value="ECO:0007669"/>
    <property type="project" value="TreeGrafter"/>
</dbReference>
<feature type="region of interest" description="Disordered" evidence="1">
    <location>
        <begin position="510"/>
        <end position="541"/>
    </location>
</feature>
<dbReference type="EMBL" id="LVCJ01000019">
    <property type="protein sequence ID" value="OAL36861.1"/>
    <property type="molecule type" value="Genomic_DNA"/>
</dbReference>
<dbReference type="PANTHER" id="PTHR28014">
    <property type="entry name" value="NEGATIVE REGULATOR OF RAS-CAMP PATHWAY"/>
    <property type="match status" value="1"/>
</dbReference>
<feature type="region of interest" description="Disordered" evidence="1">
    <location>
        <begin position="414"/>
        <end position="476"/>
    </location>
</feature>
<feature type="compositionally biased region" description="Polar residues" evidence="1">
    <location>
        <begin position="104"/>
        <end position="116"/>
    </location>
</feature>
<feature type="compositionally biased region" description="Low complexity" evidence="1">
    <location>
        <begin position="183"/>
        <end position="200"/>
    </location>
</feature>
<feature type="compositionally biased region" description="Basic and acidic residues" evidence="1">
    <location>
        <begin position="371"/>
        <end position="380"/>
    </location>
</feature>
<dbReference type="Proteomes" id="UP000185904">
    <property type="component" value="Unassembled WGS sequence"/>
</dbReference>
<dbReference type="Pfam" id="PF11702">
    <property type="entry name" value="DUF3295"/>
    <property type="match status" value="1"/>
</dbReference>
<protein>
    <submittedName>
        <fullName evidence="4">Uncharacterized protein</fullName>
    </submittedName>
</protein>
<feature type="domain" description="Nitrogen regulatory protein areA GATA-like" evidence="2">
    <location>
        <begin position="31"/>
        <end position="58"/>
    </location>
</feature>
<evidence type="ECO:0000259" key="3">
    <source>
        <dbReference type="Pfam" id="PF11702"/>
    </source>
</evidence>
<proteinExistence type="predicted"/>
<reference evidence="4 5" key="1">
    <citation type="submission" date="2016-03" db="EMBL/GenBank/DDBJ databases">
        <title>The draft genome sequence of Fonsecaea nubica causative agent of cutaneous subcutaneous infection in human host.</title>
        <authorList>
            <person name="Costa F."/>
            <person name="Sybren D.H."/>
            <person name="Raittz R.T."/>
            <person name="Weiss V.A."/>
            <person name="Leao A.C."/>
            <person name="Gomes R."/>
            <person name="De Souza E.M."/>
            <person name="Pedrosa F.O."/>
            <person name="Steffens M.B."/>
            <person name="Bombassaro A."/>
            <person name="Tadra-Sfeir M.Z."/>
            <person name="Moreno L.F."/>
            <person name="Najafzadeh M.J."/>
            <person name="Felipe M.S."/>
            <person name="Teixeira M."/>
            <person name="Sun J."/>
            <person name="Xi L."/>
            <person name="Castro M.A."/>
            <person name="Vicente V.A."/>
        </authorList>
    </citation>
    <scope>NUCLEOTIDE SEQUENCE [LARGE SCALE GENOMIC DNA]</scope>
    <source>
        <strain evidence="4 5">CBS 269.64</strain>
    </source>
</reference>
<dbReference type="GeneID" id="34587338"/>
<dbReference type="OrthoDB" id="5054775at2759"/>
<sequence length="557" mass="60929">MPPRKIPHVLCLDRGKMHHIDPSNACSLMAMWSMFSKCSDTLDEGPRLENLSWRIWSRESLCVTPIDSSPPRASRVPSLCTSWSSEDCLSEGRCSPAHSRTRSRSPQQDECASSLSKSRHLSPITLEKIVASIQEKTDLCPLSPSLEASRPFTKVPSSKQQPSEKSENTAEARPQPVLKPLQDSTDSCLSATTATTLSTARQSEHRDSDTSVSSDGLIPSGSIVHGFSPVASSCRSRTASSSVKPPTASSKFIAPPKGALKSTAMFTLGGSSEDDESSFEQRVLSVRAPPQRSSLSQSLSKQNLSERKSDLPPKRTSFRDVVAERRIQEDAENDEGAIASSDEEDDTDEVMESAIDEDEEDGDDWEDSTSDDGKVVQEPHLFRRVDSRSVLPSRRSMLTLALNKGRAGLAHAYSQPALHRSRQTSPPQGPSLANSPEEEDGMMMQTSNRPPIAIPPPKSSSKPVAHSPRTTRRNMLSTELTESLRKNLLWERQQKSQTVNAFLKRSRNAQSMANLPSAGQAQAAGGPGGQPPAPVVDLSKDDSWTFDNTWEYHTKGW</sequence>
<dbReference type="AlphaFoldDB" id="A0A178D6N7"/>
<dbReference type="InterPro" id="IPR021711">
    <property type="entry name" value="DUF3295"/>
</dbReference>
<dbReference type="GO" id="GO:0005737">
    <property type="term" value="C:cytoplasm"/>
    <property type="evidence" value="ECO:0007669"/>
    <property type="project" value="TreeGrafter"/>
</dbReference>
<accession>A0A178D6N7</accession>
<evidence type="ECO:0000313" key="4">
    <source>
        <dbReference type="EMBL" id="OAL36861.1"/>
    </source>
</evidence>
<gene>
    <name evidence="4" type="ORF">AYO20_03917</name>
</gene>
<evidence type="ECO:0000256" key="1">
    <source>
        <dbReference type="SAM" id="MobiDB-lite"/>
    </source>
</evidence>
<dbReference type="GO" id="GO:0031930">
    <property type="term" value="P:mitochondria-nucleus signaling pathway"/>
    <property type="evidence" value="ECO:0007669"/>
    <property type="project" value="TreeGrafter"/>
</dbReference>
<dbReference type="InterPro" id="IPR053043">
    <property type="entry name" value="Ras-cAMP_regulatory"/>
</dbReference>
<dbReference type="GO" id="GO:0000122">
    <property type="term" value="P:negative regulation of transcription by RNA polymerase II"/>
    <property type="evidence" value="ECO:0007669"/>
    <property type="project" value="TreeGrafter"/>
</dbReference>
<feature type="compositionally biased region" description="Low complexity" evidence="1">
    <location>
        <begin position="291"/>
        <end position="303"/>
    </location>
</feature>
<feature type="compositionally biased region" description="Basic and acidic residues" evidence="1">
    <location>
        <begin position="304"/>
        <end position="329"/>
    </location>
</feature>
<dbReference type="Pfam" id="PF08550">
    <property type="entry name" value="GATA_AreA"/>
    <property type="match status" value="1"/>
</dbReference>
<feature type="region of interest" description="Disordered" evidence="1">
    <location>
        <begin position="89"/>
        <end position="117"/>
    </location>
</feature>
<feature type="compositionally biased region" description="Acidic residues" evidence="1">
    <location>
        <begin position="330"/>
        <end position="370"/>
    </location>
</feature>
<comment type="caution">
    <text evidence="4">The sequence shown here is derived from an EMBL/GenBank/DDBJ whole genome shotgun (WGS) entry which is preliminary data.</text>
</comment>
<name>A0A178D6N7_9EURO</name>
<evidence type="ECO:0000259" key="2">
    <source>
        <dbReference type="Pfam" id="PF08550"/>
    </source>
</evidence>
<organism evidence="4 5">
    <name type="scientific">Fonsecaea nubica</name>
    <dbReference type="NCBI Taxonomy" id="856822"/>
    <lineage>
        <taxon>Eukaryota</taxon>
        <taxon>Fungi</taxon>
        <taxon>Dikarya</taxon>
        <taxon>Ascomycota</taxon>
        <taxon>Pezizomycotina</taxon>
        <taxon>Eurotiomycetes</taxon>
        <taxon>Chaetothyriomycetidae</taxon>
        <taxon>Chaetothyriales</taxon>
        <taxon>Herpotrichiellaceae</taxon>
        <taxon>Fonsecaea</taxon>
    </lineage>
</organism>
<feature type="region of interest" description="Disordered" evidence="1">
    <location>
        <begin position="144"/>
        <end position="220"/>
    </location>
</feature>
<feature type="compositionally biased region" description="Low complexity" evidence="1">
    <location>
        <begin position="459"/>
        <end position="468"/>
    </location>
</feature>
<evidence type="ECO:0000313" key="5">
    <source>
        <dbReference type="Proteomes" id="UP000185904"/>
    </source>
</evidence>
<dbReference type="PANTHER" id="PTHR28014:SF1">
    <property type="entry name" value="NEGATIVE REGULATOR OF RAS-CAMP PATHWAY"/>
    <property type="match status" value="1"/>
</dbReference>